<accession>A0A7W7C433</accession>
<name>A0A7W7C433_9PSEU</name>
<evidence type="ECO:0000313" key="4">
    <source>
        <dbReference type="Proteomes" id="UP000533598"/>
    </source>
</evidence>
<dbReference type="Pfam" id="PF13624">
    <property type="entry name" value="SurA_N_3"/>
    <property type="match status" value="1"/>
</dbReference>
<feature type="region of interest" description="Disordered" evidence="1">
    <location>
        <begin position="310"/>
        <end position="333"/>
    </location>
</feature>
<dbReference type="Gene3D" id="1.10.4030.10">
    <property type="entry name" value="Porin chaperone SurA, peptide-binding domain"/>
    <property type="match status" value="1"/>
</dbReference>
<dbReference type="Proteomes" id="UP000533598">
    <property type="component" value="Unassembled WGS sequence"/>
</dbReference>
<evidence type="ECO:0000313" key="3">
    <source>
        <dbReference type="EMBL" id="MBB4674170.1"/>
    </source>
</evidence>
<organism evidence="3 4">
    <name type="scientific">Crossiella cryophila</name>
    <dbReference type="NCBI Taxonomy" id="43355"/>
    <lineage>
        <taxon>Bacteria</taxon>
        <taxon>Bacillati</taxon>
        <taxon>Actinomycetota</taxon>
        <taxon>Actinomycetes</taxon>
        <taxon>Pseudonocardiales</taxon>
        <taxon>Pseudonocardiaceae</taxon>
        <taxon>Crossiella</taxon>
    </lineage>
</organism>
<dbReference type="SUPFAM" id="SSF109998">
    <property type="entry name" value="Triger factor/SurA peptide-binding domain-like"/>
    <property type="match status" value="1"/>
</dbReference>
<feature type="region of interest" description="Disordered" evidence="1">
    <location>
        <begin position="253"/>
        <end position="273"/>
    </location>
</feature>
<evidence type="ECO:0008006" key="5">
    <source>
        <dbReference type="Google" id="ProtNLM"/>
    </source>
</evidence>
<dbReference type="RefSeq" id="WP_185000195.1">
    <property type="nucleotide sequence ID" value="NZ_BAAAUI010000011.1"/>
</dbReference>
<dbReference type="PROSITE" id="PS51257">
    <property type="entry name" value="PROKAR_LIPOPROTEIN"/>
    <property type="match status" value="1"/>
</dbReference>
<feature type="signal peptide" evidence="2">
    <location>
        <begin position="1"/>
        <end position="21"/>
    </location>
</feature>
<keyword evidence="2" id="KW-0732">Signal</keyword>
<dbReference type="InterPro" id="IPR027304">
    <property type="entry name" value="Trigger_fact/SurA_dom_sf"/>
</dbReference>
<dbReference type="EMBL" id="JACHMH010000001">
    <property type="protein sequence ID" value="MBB4674170.1"/>
    <property type="molecule type" value="Genomic_DNA"/>
</dbReference>
<sequence length="333" mass="35249">MTRTRLVAVSITAGLFLTGCAGGPSKIGSAAIVGDTAIPLETVQQRFDAWLAAYSDGSGEQRERQGLANLGRAQASVLVSRELVRQVAKAEGVTYSEEEVQALIKQVGGSTEAAAQTLETPANYHQSVRAQLLAAAIGRRHIQNLRITMDFTTATSRTEAERKAKEMAQSEQAATALVRKDVAGMPANPQTGQTAEQSRLNQTLPVTNFLGQQTPRALMSLFTVPAGTVVGVSLNSGQQGGGAQQWIVARVKNRSDQPTSGTSPGEVAEQASPSQLELVGQAVISHYASTKTIEINPRYGVWEPTSTDTQARITGPGNPAPTFSIPARTEVQK</sequence>
<evidence type="ECO:0000256" key="2">
    <source>
        <dbReference type="SAM" id="SignalP"/>
    </source>
</evidence>
<proteinExistence type="predicted"/>
<dbReference type="AlphaFoldDB" id="A0A7W7C433"/>
<feature type="chain" id="PRO_5039226617" description="SurA-like protein" evidence="2">
    <location>
        <begin position="22"/>
        <end position="333"/>
    </location>
</feature>
<evidence type="ECO:0000256" key="1">
    <source>
        <dbReference type="SAM" id="MobiDB-lite"/>
    </source>
</evidence>
<keyword evidence="4" id="KW-1185">Reference proteome</keyword>
<comment type="caution">
    <text evidence="3">The sequence shown here is derived from an EMBL/GenBank/DDBJ whole genome shotgun (WGS) entry which is preliminary data.</text>
</comment>
<reference evidence="3 4" key="1">
    <citation type="submission" date="2020-08" db="EMBL/GenBank/DDBJ databases">
        <title>Sequencing the genomes of 1000 actinobacteria strains.</title>
        <authorList>
            <person name="Klenk H.-P."/>
        </authorList>
    </citation>
    <scope>NUCLEOTIDE SEQUENCE [LARGE SCALE GENOMIC DNA]</scope>
    <source>
        <strain evidence="3 4">DSM 44230</strain>
    </source>
</reference>
<gene>
    <name evidence="3" type="ORF">HNR67_000288</name>
</gene>
<protein>
    <recommendedName>
        <fullName evidence="5">SurA-like protein</fullName>
    </recommendedName>
</protein>